<evidence type="ECO:0000313" key="2">
    <source>
        <dbReference type="EMBL" id="KAK0738671.1"/>
    </source>
</evidence>
<protein>
    <submittedName>
        <fullName evidence="2">Uncharacterized protein</fullName>
    </submittedName>
</protein>
<dbReference type="AlphaFoldDB" id="A0AA40BQX8"/>
<feature type="transmembrane region" description="Helical" evidence="1">
    <location>
        <begin position="215"/>
        <end position="242"/>
    </location>
</feature>
<keyword evidence="3" id="KW-1185">Reference proteome</keyword>
<keyword evidence="1" id="KW-0472">Membrane</keyword>
<accession>A0AA40BQX8</accession>
<feature type="transmembrane region" description="Helical" evidence="1">
    <location>
        <begin position="73"/>
        <end position="92"/>
    </location>
</feature>
<proteinExistence type="predicted"/>
<keyword evidence="1" id="KW-0812">Transmembrane</keyword>
<keyword evidence="1" id="KW-1133">Transmembrane helix</keyword>
<dbReference type="EMBL" id="JAUKUD010000007">
    <property type="protein sequence ID" value="KAK0738671.1"/>
    <property type="molecule type" value="Genomic_DNA"/>
</dbReference>
<evidence type="ECO:0000256" key="1">
    <source>
        <dbReference type="SAM" id="Phobius"/>
    </source>
</evidence>
<organism evidence="2 3">
    <name type="scientific">Schizothecium vesticola</name>
    <dbReference type="NCBI Taxonomy" id="314040"/>
    <lineage>
        <taxon>Eukaryota</taxon>
        <taxon>Fungi</taxon>
        <taxon>Dikarya</taxon>
        <taxon>Ascomycota</taxon>
        <taxon>Pezizomycotina</taxon>
        <taxon>Sordariomycetes</taxon>
        <taxon>Sordariomycetidae</taxon>
        <taxon>Sordariales</taxon>
        <taxon>Schizotheciaceae</taxon>
        <taxon>Schizothecium</taxon>
    </lineage>
</organism>
<reference evidence="2" key="1">
    <citation type="submission" date="2023-06" db="EMBL/GenBank/DDBJ databases">
        <title>Genome-scale phylogeny and comparative genomics of the fungal order Sordariales.</title>
        <authorList>
            <consortium name="Lawrence Berkeley National Laboratory"/>
            <person name="Hensen N."/>
            <person name="Bonometti L."/>
            <person name="Westerberg I."/>
            <person name="Brannstrom I.O."/>
            <person name="Guillou S."/>
            <person name="Cros-Aarteil S."/>
            <person name="Calhoun S."/>
            <person name="Haridas S."/>
            <person name="Kuo A."/>
            <person name="Mondo S."/>
            <person name="Pangilinan J."/>
            <person name="Riley R."/>
            <person name="LaButti K."/>
            <person name="Andreopoulos B."/>
            <person name="Lipzen A."/>
            <person name="Chen C."/>
            <person name="Yanf M."/>
            <person name="Daum C."/>
            <person name="Ng V."/>
            <person name="Clum A."/>
            <person name="Steindorff A."/>
            <person name="Ohm R."/>
            <person name="Martin F."/>
            <person name="Silar P."/>
            <person name="Natvig D."/>
            <person name="Lalanne C."/>
            <person name="Gautier V."/>
            <person name="Ament-velasquez S.L."/>
            <person name="Kruys A."/>
            <person name="Hutchinson M.I."/>
            <person name="Powell A.J."/>
            <person name="Barry K."/>
            <person name="Miller A.N."/>
            <person name="Grigoriev I.V."/>
            <person name="Debuchy R."/>
            <person name="Gladieux P."/>
            <person name="Thoren M.H."/>
            <person name="Johannesson H."/>
        </authorList>
    </citation>
    <scope>NUCLEOTIDE SEQUENCE</scope>
    <source>
        <strain evidence="2">SMH3187-1</strain>
    </source>
</reference>
<gene>
    <name evidence="2" type="ORF">B0T18DRAFT_422555</name>
</gene>
<evidence type="ECO:0000313" key="3">
    <source>
        <dbReference type="Proteomes" id="UP001172155"/>
    </source>
</evidence>
<feature type="transmembrane region" description="Helical" evidence="1">
    <location>
        <begin position="157"/>
        <end position="183"/>
    </location>
</feature>
<name>A0AA40BQX8_9PEZI</name>
<comment type="caution">
    <text evidence="2">The sequence shown here is derived from an EMBL/GenBank/DDBJ whole genome shotgun (WGS) entry which is preliminary data.</text>
</comment>
<sequence length="284" mass="30818">MNHANCTIHAIPDLYGIGFRVGTYCQWLATLLAGAALPDEAGTMHANTICFQCAVLAALVLLTRKGVVQQPEVLVVILLAFGGFLAAQMFEYGLSGRPAKGTSAVRSFVVLQVFGGLIGYSLWFWWRGVGSLLPPAPASCVYYTFAFCRCPVASLRVFGIVMSIVGGALFVVAEALALTLPLLRSLRGGRKVALQHIITPSSPWPGHLWMPRSRIWLQMVLSVVSMCYLVVMVEMTLFWNPIVGANRMDSVGELLPLVIGATGLLRVLYILLREGLLVPITSHC</sequence>
<feature type="transmembrane region" description="Helical" evidence="1">
    <location>
        <begin position="254"/>
        <end position="272"/>
    </location>
</feature>
<dbReference type="Proteomes" id="UP001172155">
    <property type="component" value="Unassembled WGS sequence"/>
</dbReference>